<name>A0A367YA04_9ASCO</name>
<dbReference type="Proteomes" id="UP000253472">
    <property type="component" value="Unassembled WGS sequence"/>
</dbReference>
<keyword evidence="1" id="KW-0489">Methyltransferase</keyword>
<dbReference type="EMBL" id="QLNQ01000025">
    <property type="protein sequence ID" value="RCK62647.1"/>
    <property type="molecule type" value="Genomic_DNA"/>
</dbReference>
<dbReference type="GO" id="GO:0004608">
    <property type="term" value="F:phosphatidylethanolamine N-methyltransferase activity"/>
    <property type="evidence" value="ECO:0007669"/>
    <property type="project" value="TreeGrafter"/>
</dbReference>
<dbReference type="PANTHER" id="PTHR32138:SF0">
    <property type="entry name" value="PHOSPHATIDYLETHANOLAMINE N-METHYLTRANSFERASE"/>
    <property type="match status" value="1"/>
</dbReference>
<evidence type="ECO:0000313" key="2">
    <source>
        <dbReference type="Proteomes" id="UP000253472"/>
    </source>
</evidence>
<dbReference type="GO" id="GO:0032259">
    <property type="term" value="P:methylation"/>
    <property type="evidence" value="ECO:0007669"/>
    <property type="project" value="UniProtKB-KW"/>
</dbReference>
<dbReference type="PANTHER" id="PTHR32138">
    <property type="entry name" value="PHOSPHATIDYLETHANOLAMINE N-METHYLTRANSFERASE"/>
    <property type="match status" value="1"/>
</dbReference>
<protein>
    <submittedName>
        <fullName evidence="1">Phosphatidylethanolamine N-methyltransferase</fullName>
    </submittedName>
</protein>
<dbReference type="STRING" id="5486.A0A367YA04"/>
<proteinExistence type="predicted"/>
<dbReference type="Gene3D" id="2.60.40.2840">
    <property type="match status" value="1"/>
</dbReference>
<dbReference type="AlphaFoldDB" id="A0A367YA04"/>
<accession>A0A367YA04</accession>
<dbReference type="GO" id="GO:0006656">
    <property type="term" value="P:phosphatidylcholine biosynthetic process"/>
    <property type="evidence" value="ECO:0007669"/>
    <property type="project" value="TreeGrafter"/>
</dbReference>
<evidence type="ECO:0000313" key="1">
    <source>
        <dbReference type="EMBL" id="RCK62647.1"/>
    </source>
</evidence>
<sequence>MSNDEPKRRGLNNGTSLGDSLDNFIKELRNSTTKLSQQKLIELSKTCQSNELKYTTIGTPITVSWQSPSETHSIRDWVGLYKIVQTSYSRNKTILSSAGRWTYCTDATGVFTFEKEKLFWEEGVYEFRYHLDGKHDVAYISEPFEIKTIETEIFDKVVDVKSVDEPLAPIANQSDNVIEVYKLFSSLISKSTHINVNYRIFLNNDNLSINDVAHKLIDIKQVLEELSFNSSEKKNL</sequence>
<keyword evidence="1" id="KW-0808">Transferase</keyword>
<organism evidence="1 2">
    <name type="scientific">Candida viswanathii</name>
    <dbReference type="NCBI Taxonomy" id="5486"/>
    <lineage>
        <taxon>Eukaryota</taxon>
        <taxon>Fungi</taxon>
        <taxon>Dikarya</taxon>
        <taxon>Ascomycota</taxon>
        <taxon>Saccharomycotina</taxon>
        <taxon>Pichiomycetes</taxon>
        <taxon>Debaryomycetaceae</taxon>
        <taxon>Candida/Lodderomyces clade</taxon>
        <taxon>Candida</taxon>
    </lineage>
</organism>
<keyword evidence="2" id="KW-1185">Reference proteome</keyword>
<comment type="caution">
    <text evidence="1">The sequence shown here is derived from an EMBL/GenBank/DDBJ whole genome shotgun (WGS) entry which is preliminary data.</text>
</comment>
<gene>
    <name evidence="1" type="primary">CHO2_1</name>
    <name evidence="1" type="ORF">Cantr_08946</name>
</gene>
<dbReference type="OrthoDB" id="4583at2759"/>
<reference evidence="1 2" key="1">
    <citation type="submission" date="2018-06" db="EMBL/GenBank/DDBJ databases">
        <title>Whole genome sequencing of Candida tropicalis (genome annotated by CSBL at Korea University).</title>
        <authorList>
            <person name="Ahn J."/>
        </authorList>
    </citation>
    <scope>NUCLEOTIDE SEQUENCE [LARGE SCALE GENOMIC DNA]</scope>
    <source>
        <strain evidence="1 2">ATCC 20962</strain>
    </source>
</reference>